<keyword evidence="1" id="KW-0472">Membrane</keyword>
<keyword evidence="3" id="KW-1185">Reference proteome</keyword>
<sequence length="142" mass="16547">MKINWNTKAVMYGLIAIFLVVGAFLIMPKFLGQKSDVVEFTMVERNEIPQKILDIMPKYIDEERALSCKIDEEIYVIVTRGQNKEHGVEIERIEMVNEEDKVVMKVYSVYKSPEDAHPYVVVKTTLKELPDKIELINRVEEK</sequence>
<evidence type="ECO:0000313" key="2">
    <source>
        <dbReference type="EMBL" id="OPJ55237.1"/>
    </source>
</evidence>
<dbReference type="OrthoDB" id="422698at2"/>
<evidence type="ECO:0000256" key="1">
    <source>
        <dbReference type="SAM" id="Phobius"/>
    </source>
</evidence>
<dbReference type="STRING" id="29349.CLOTH_15400"/>
<evidence type="ECO:0008006" key="4">
    <source>
        <dbReference type="Google" id="ProtNLM"/>
    </source>
</evidence>
<dbReference type="AlphaFoldDB" id="A0A1V4I6S3"/>
<protein>
    <recommendedName>
        <fullName evidence="4">PrcB C-terminal domain-containing protein</fullName>
    </recommendedName>
</protein>
<dbReference type="EMBL" id="MZGW01000006">
    <property type="protein sequence ID" value="OPJ55237.1"/>
    <property type="molecule type" value="Genomic_DNA"/>
</dbReference>
<gene>
    <name evidence="2" type="ORF">CLOTH_15400</name>
</gene>
<name>A0A1V4I6S3_9FIRM</name>
<dbReference type="Proteomes" id="UP000190140">
    <property type="component" value="Unassembled WGS sequence"/>
</dbReference>
<keyword evidence="1" id="KW-1133">Transmembrane helix</keyword>
<keyword evidence="1" id="KW-0812">Transmembrane</keyword>
<reference evidence="2 3" key="1">
    <citation type="submission" date="2017-03" db="EMBL/GenBank/DDBJ databases">
        <title>Genome sequence of Clostridium thermoalcaliphilum DSM 7309.</title>
        <authorList>
            <person name="Poehlein A."/>
            <person name="Daniel R."/>
        </authorList>
    </citation>
    <scope>NUCLEOTIDE SEQUENCE [LARGE SCALE GENOMIC DNA]</scope>
    <source>
        <strain evidence="2 3">DSM 7309</strain>
    </source>
</reference>
<feature type="transmembrane region" description="Helical" evidence="1">
    <location>
        <begin position="12"/>
        <end position="31"/>
    </location>
</feature>
<dbReference type="RefSeq" id="WP_079412759.1">
    <property type="nucleotide sequence ID" value="NZ_MZGW01000006.1"/>
</dbReference>
<comment type="caution">
    <text evidence="2">The sequence shown here is derived from an EMBL/GenBank/DDBJ whole genome shotgun (WGS) entry which is preliminary data.</text>
</comment>
<accession>A0A1V4I6S3</accession>
<evidence type="ECO:0000313" key="3">
    <source>
        <dbReference type="Proteomes" id="UP000190140"/>
    </source>
</evidence>
<organism evidence="2 3">
    <name type="scientific">Alkalithermobacter paradoxus</name>
    <dbReference type="NCBI Taxonomy" id="29349"/>
    <lineage>
        <taxon>Bacteria</taxon>
        <taxon>Bacillati</taxon>
        <taxon>Bacillota</taxon>
        <taxon>Clostridia</taxon>
        <taxon>Peptostreptococcales</taxon>
        <taxon>Tepidibacteraceae</taxon>
        <taxon>Alkalithermobacter</taxon>
    </lineage>
</organism>
<proteinExistence type="predicted"/>